<gene>
    <name evidence="6" type="ORF">GCM10010420_04190</name>
</gene>
<accession>A0ABP5UP63</accession>
<organism evidence="6 7">
    <name type="scientific">Streptomyces glaucosporus</name>
    <dbReference type="NCBI Taxonomy" id="284044"/>
    <lineage>
        <taxon>Bacteria</taxon>
        <taxon>Bacillati</taxon>
        <taxon>Actinomycetota</taxon>
        <taxon>Actinomycetes</taxon>
        <taxon>Kitasatosporales</taxon>
        <taxon>Streptomycetaceae</taxon>
        <taxon>Streptomyces</taxon>
    </lineage>
</organism>
<evidence type="ECO:0000256" key="2">
    <source>
        <dbReference type="ARBA" id="ARBA00022737"/>
    </source>
</evidence>
<dbReference type="Proteomes" id="UP001500058">
    <property type="component" value="Unassembled WGS sequence"/>
</dbReference>
<keyword evidence="1 5" id="KW-0732">Signal</keyword>
<feature type="chain" id="PRO_5047121832" evidence="5">
    <location>
        <begin position="30"/>
        <end position="466"/>
    </location>
</feature>
<evidence type="ECO:0000313" key="6">
    <source>
        <dbReference type="EMBL" id="GAA2384968.1"/>
    </source>
</evidence>
<evidence type="ECO:0000313" key="7">
    <source>
        <dbReference type="Proteomes" id="UP001500058"/>
    </source>
</evidence>
<name>A0ABP5UP63_9ACTN</name>
<dbReference type="InterPro" id="IPR000413">
    <property type="entry name" value="Integrin_alpha"/>
</dbReference>
<proteinExistence type="predicted"/>
<dbReference type="RefSeq" id="WP_344629031.1">
    <property type="nucleotide sequence ID" value="NZ_BAAATJ010000001.1"/>
</dbReference>
<protein>
    <submittedName>
        <fullName evidence="6">FG-GAP-like repeat-containing protein</fullName>
    </submittedName>
</protein>
<dbReference type="InterPro" id="IPR028994">
    <property type="entry name" value="Integrin_alpha_N"/>
</dbReference>
<dbReference type="InterPro" id="IPR013519">
    <property type="entry name" value="Int_alpha_beta-p"/>
</dbReference>
<reference evidence="7" key="1">
    <citation type="journal article" date="2019" name="Int. J. Syst. Evol. Microbiol.">
        <title>The Global Catalogue of Microorganisms (GCM) 10K type strain sequencing project: providing services to taxonomists for standard genome sequencing and annotation.</title>
        <authorList>
            <consortium name="The Broad Institute Genomics Platform"/>
            <consortium name="The Broad Institute Genome Sequencing Center for Infectious Disease"/>
            <person name="Wu L."/>
            <person name="Ma J."/>
        </authorList>
    </citation>
    <scope>NUCLEOTIDE SEQUENCE [LARGE SCALE GENOMIC DNA]</scope>
    <source>
        <strain evidence="7">JCM 6921</strain>
    </source>
</reference>
<dbReference type="Gene3D" id="2.130.10.130">
    <property type="entry name" value="Integrin alpha, N-terminal"/>
    <property type="match status" value="3"/>
</dbReference>
<evidence type="ECO:0000256" key="5">
    <source>
        <dbReference type="SAM" id="SignalP"/>
    </source>
</evidence>
<dbReference type="SMART" id="SM00191">
    <property type="entry name" value="Int_alpha"/>
    <property type="match status" value="5"/>
</dbReference>
<dbReference type="EMBL" id="BAAATJ010000001">
    <property type="protein sequence ID" value="GAA2384968.1"/>
    <property type="molecule type" value="Genomic_DNA"/>
</dbReference>
<keyword evidence="7" id="KW-1185">Reference proteome</keyword>
<dbReference type="PANTHER" id="PTHR23221">
    <property type="entry name" value="GLYCOSYLPHOSPHATIDYLINOSITOL PHOSPHOLIPASE D"/>
    <property type="match status" value="1"/>
</dbReference>
<dbReference type="InterPro" id="IPR013517">
    <property type="entry name" value="FG-GAP"/>
</dbReference>
<feature type="signal peptide" evidence="5">
    <location>
        <begin position="1"/>
        <end position="29"/>
    </location>
</feature>
<keyword evidence="3" id="KW-0378">Hydrolase</keyword>
<keyword evidence="2" id="KW-0677">Repeat</keyword>
<dbReference type="PRINTS" id="PR01185">
    <property type="entry name" value="INTEGRINA"/>
</dbReference>
<dbReference type="PANTHER" id="PTHR23221:SF7">
    <property type="entry name" value="PHOSPHATIDYLINOSITOL-GLYCAN-SPECIFIC PHOSPHOLIPASE D"/>
    <property type="match status" value="1"/>
</dbReference>
<evidence type="ECO:0000256" key="3">
    <source>
        <dbReference type="ARBA" id="ARBA00022801"/>
    </source>
</evidence>
<sequence>MRLRTATTAAALLAASVLTPLVAASPAAAAPVRGDVNGDGHADVVVSAPETTVDGHRAAGAVVVHYGSASGIKAGSRTVISQNSPGVPGAAEDGDRFGAAVTVADYDRDGYADIFIGAPGEEVYGDVGGGSLTVLWGSANGPAKAQTVPDPAPDWHDAFGRSFAVADFNGDGDPDIALGSDGCTIRTVHGDGDRSIPESRWGIGVDCSEHHGIASMTVVPNGANADLVVTGRGRGGVDGRGDEPGVWLLRGTPLNGGLDHGEELPAGTSVAVGDLDRDGRQDVVIGDPDTGGGRVTVVPGGGTAPLLTLTQDSPGVPGGSEDGDRFGASVALGDVDGDRHLDLLVGAPGEDLGSATDTGSVTVLPGSADGITTTGSLMLDQGSPGVPGAAETGDLFGAALLLSDTTGDGRADPAAGAPGENGGVGGLTALRGSADGITTTGSVGFTAGPAGLSSTAKGRFGALLAG</sequence>
<comment type="caution">
    <text evidence="6">The sequence shown here is derived from an EMBL/GenBank/DDBJ whole genome shotgun (WGS) entry which is preliminary data.</text>
</comment>
<dbReference type="SUPFAM" id="SSF69318">
    <property type="entry name" value="Integrin alpha N-terminal domain"/>
    <property type="match status" value="2"/>
</dbReference>
<evidence type="ECO:0000256" key="1">
    <source>
        <dbReference type="ARBA" id="ARBA00022729"/>
    </source>
</evidence>
<keyword evidence="4" id="KW-0325">Glycoprotein</keyword>
<dbReference type="Pfam" id="PF01839">
    <property type="entry name" value="FG-GAP"/>
    <property type="match status" value="5"/>
</dbReference>
<dbReference type="PROSITE" id="PS51470">
    <property type="entry name" value="FG_GAP"/>
    <property type="match status" value="2"/>
</dbReference>
<evidence type="ECO:0000256" key="4">
    <source>
        <dbReference type="ARBA" id="ARBA00023180"/>
    </source>
</evidence>